<dbReference type="EC" id="5.1.1.-" evidence="3"/>
<dbReference type="Proteomes" id="UP001172054">
    <property type="component" value="Unassembled WGS sequence"/>
</dbReference>
<keyword evidence="2 3" id="KW-0413">Isomerase</keyword>
<keyword evidence="4" id="KW-1185">Reference proteome</keyword>
<evidence type="ECO:0000313" key="4">
    <source>
        <dbReference type="Proteomes" id="UP001172054"/>
    </source>
</evidence>
<organism evidence="3 4">
    <name type="scientific">Planococcus liqunii</name>
    <dbReference type="NCBI Taxonomy" id="3058394"/>
    <lineage>
        <taxon>Bacteria</taxon>
        <taxon>Bacillati</taxon>
        <taxon>Bacillota</taxon>
        <taxon>Bacilli</taxon>
        <taxon>Bacillales</taxon>
        <taxon>Caryophanaceae</taxon>
        <taxon>Planococcus</taxon>
    </lineage>
</organism>
<reference evidence="3 4" key="1">
    <citation type="submission" date="2023-06" db="EMBL/GenBank/DDBJ databases">
        <title>Novel species in genus Planococcus.</title>
        <authorList>
            <person name="Ning S."/>
        </authorList>
    </citation>
    <scope>NUCLEOTIDE SEQUENCE [LARGE SCALE GENOMIC DNA]</scope>
    <source>
        <strain evidence="3 4">N064</strain>
    </source>
</reference>
<dbReference type="Gene3D" id="3.40.50.1860">
    <property type="match status" value="2"/>
</dbReference>
<comment type="similarity">
    <text evidence="1">Belongs to the aspartate/glutamate racemases family.</text>
</comment>
<sequence length="232" mass="25909">MKKLGMIGGTGPEATVDYYQSIIAKYQEKTGDPESLPEFLINSINMYKIFDLLENEKTEELADYLALSVLALEKGGADFAVLSANTAHIVFDDVQQKVDIPLISIVEESVRAAEKMKLKKLGLLGTKFTMENDFFQKVFTARQKELVVPTQEEQNFMHQKIVDELEKGIVNEETKEAFLKIVARMIEQDGIEGVILGCTELPMLIKPGDSVIPQLNTTEIHVEAIVAAMLEK</sequence>
<accession>A0ABT8MUD3</accession>
<proteinExistence type="inferred from homology"/>
<dbReference type="InterPro" id="IPR033134">
    <property type="entry name" value="Asp/Glu_racemase_AS_2"/>
</dbReference>
<dbReference type="InterPro" id="IPR015942">
    <property type="entry name" value="Asp/Glu/hydantoin_racemase"/>
</dbReference>
<dbReference type="Pfam" id="PF01177">
    <property type="entry name" value="Asp_Glu_race"/>
    <property type="match status" value="1"/>
</dbReference>
<dbReference type="GO" id="GO:0016853">
    <property type="term" value="F:isomerase activity"/>
    <property type="evidence" value="ECO:0007669"/>
    <property type="project" value="UniProtKB-KW"/>
</dbReference>
<gene>
    <name evidence="3" type="ORF">QWY15_13655</name>
</gene>
<dbReference type="SUPFAM" id="SSF53681">
    <property type="entry name" value="Aspartate/glutamate racemase"/>
    <property type="match status" value="2"/>
</dbReference>
<dbReference type="PANTHER" id="PTHR21198:SF7">
    <property type="entry name" value="ASPARTATE-GLUTAMATE RACEMASE FAMILY"/>
    <property type="match status" value="1"/>
</dbReference>
<dbReference type="EMBL" id="JAUJWW010000006">
    <property type="protein sequence ID" value="MDN7228340.1"/>
    <property type="molecule type" value="Genomic_DNA"/>
</dbReference>
<dbReference type="NCBIfam" id="TIGR00035">
    <property type="entry name" value="asp_race"/>
    <property type="match status" value="1"/>
</dbReference>
<dbReference type="InterPro" id="IPR004380">
    <property type="entry name" value="Asp_race"/>
</dbReference>
<protein>
    <submittedName>
        <fullName evidence="3">Amino acid racemase</fullName>
        <ecNumber evidence="3">5.1.1.-</ecNumber>
    </submittedName>
</protein>
<dbReference type="PROSITE" id="PS00924">
    <property type="entry name" value="ASP_GLU_RACEMASE_2"/>
    <property type="match status" value="1"/>
</dbReference>
<evidence type="ECO:0000256" key="1">
    <source>
        <dbReference type="ARBA" id="ARBA00007847"/>
    </source>
</evidence>
<comment type="caution">
    <text evidence="3">The sequence shown here is derived from an EMBL/GenBank/DDBJ whole genome shotgun (WGS) entry which is preliminary data.</text>
</comment>
<evidence type="ECO:0000256" key="2">
    <source>
        <dbReference type="ARBA" id="ARBA00023235"/>
    </source>
</evidence>
<dbReference type="InterPro" id="IPR001920">
    <property type="entry name" value="Asp/Glu_race"/>
</dbReference>
<evidence type="ECO:0000313" key="3">
    <source>
        <dbReference type="EMBL" id="MDN7228340.1"/>
    </source>
</evidence>
<name>A0ABT8MUD3_9BACL</name>
<dbReference type="RefSeq" id="WP_300982250.1">
    <property type="nucleotide sequence ID" value="NZ_CP129238.1"/>
</dbReference>
<dbReference type="PANTHER" id="PTHR21198">
    <property type="entry name" value="GLUTAMATE RACEMASE"/>
    <property type="match status" value="1"/>
</dbReference>